<reference evidence="2 3" key="1">
    <citation type="submission" date="2020-01" db="EMBL/GenBank/DDBJ databases">
        <authorList>
            <consortium name="DOE Joint Genome Institute"/>
            <person name="Haridas S."/>
            <person name="Albert R."/>
            <person name="Binder M."/>
            <person name="Bloem J."/>
            <person name="Labutti K."/>
            <person name="Salamov A."/>
            <person name="Andreopoulos B."/>
            <person name="Baker S.E."/>
            <person name="Barry K."/>
            <person name="Bills G."/>
            <person name="Bluhm B.H."/>
            <person name="Cannon C."/>
            <person name="Castanera R."/>
            <person name="Culley D.E."/>
            <person name="Daum C."/>
            <person name="Ezra D."/>
            <person name="Gonzalez J.B."/>
            <person name="Henrissat B."/>
            <person name="Kuo A."/>
            <person name="Liang C."/>
            <person name="Lipzen A."/>
            <person name="Lutzoni F."/>
            <person name="Magnuson J."/>
            <person name="Mondo S."/>
            <person name="Nolan M."/>
            <person name="Ohm R."/>
            <person name="Pangilinan J."/>
            <person name="Park H.-J.H."/>
            <person name="Ramirez L."/>
            <person name="Alfaro M."/>
            <person name="Sun H."/>
            <person name="Tritt A."/>
            <person name="Yoshinaga Y."/>
            <person name="Zwiers L.-H.L."/>
            <person name="Turgeon B.G."/>
            <person name="Goodwin S.B."/>
            <person name="Spatafora J.W."/>
            <person name="Crous P.W."/>
            <person name="Grigoriev I.V."/>
        </authorList>
    </citation>
    <scope>NUCLEOTIDE SEQUENCE [LARGE SCALE GENOMIC DNA]</scope>
    <source>
        <strain evidence="2 3">CBS 611.86</strain>
    </source>
</reference>
<name>A0A7C8M2D5_9PLEO</name>
<gene>
    <name evidence="2" type="ORF">BDV95DRAFT_599296</name>
</gene>
<accession>A0A7C8M2D5</accession>
<dbReference type="InterPro" id="IPR001155">
    <property type="entry name" value="OxRdtase_FMN_N"/>
</dbReference>
<dbReference type="FunFam" id="3.20.20.70:FF:000138">
    <property type="entry name" value="NADPH dehydrogenase 1"/>
    <property type="match status" value="1"/>
</dbReference>
<dbReference type="SUPFAM" id="SSF51395">
    <property type="entry name" value="FMN-linked oxidoreductases"/>
    <property type="match status" value="1"/>
</dbReference>
<evidence type="ECO:0000259" key="1">
    <source>
        <dbReference type="Pfam" id="PF00724"/>
    </source>
</evidence>
<organism evidence="2 3">
    <name type="scientific">Massariosphaeria phaeospora</name>
    <dbReference type="NCBI Taxonomy" id="100035"/>
    <lineage>
        <taxon>Eukaryota</taxon>
        <taxon>Fungi</taxon>
        <taxon>Dikarya</taxon>
        <taxon>Ascomycota</taxon>
        <taxon>Pezizomycotina</taxon>
        <taxon>Dothideomycetes</taxon>
        <taxon>Pleosporomycetidae</taxon>
        <taxon>Pleosporales</taxon>
        <taxon>Pleosporales incertae sedis</taxon>
        <taxon>Massariosphaeria</taxon>
    </lineage>
</organism>
<feature type="domain" description="NADH:flavin oxidoreductase/NADH oxidase N-terminal" evidence="1">
    <location>
        <begin position="5"/>
        <end position="338"/>
    </location>
</feature>
<proteinExistence type="predicted"/>
<evidence type="ECO:0000313" key="3">
    <source>
        <dbReference type="Proteomes" id="UP000481861"/>
    </source>
</evidence>
<dbReference type="Pfam" id="PF00724">
    <property type="entry name" value="Oxidored_FMN"/>
    <property type="match status" value="1"/>
</dbReference>
<dbReference type="AlphaFoldDB" id="A0A7C8M2D5"/>
<dbReference type="EMBL" id="JAADJZ010000030">
    <property type="protein sequence ID" value="KAF2865919.1"/>
    <property type="molecule type" value="Genomic_DNA"/>
</dbReference>
<dbReference type="PANTHER" id="PTHR22893">
    <property type="entry name" value="NADH OXIDOREDUCTASE-RELATED"/>
    <property type="match status" value="1"/>
</dbReference>
<dbReference type="InterPro" id="IPR045247">
    <property type="entry name" value="Oye-like"/>
</dbReference>
<dbReference type="Gene3D" id="3.20.20.70">
    <property type="entry name" value="Aldolase class I"/>
    <property type="match status" value="1"/>
</dbReference>
<keyword evidence="3" id="KW-1185">Reference proteome</keyword>
<dbReference type="GO" id="GO:0003959">
    <property type="term" value="F:NADPH dehydrogenase activity"/>
    <property type="evidence" value="ECO:0007669"/>
    <property type="project" value="TreeGrafter"/>
</dbReference>
<comment type="caution">
    <text evidence="2">The sequence shown here is derived from an EMBL/GenBank/DDBJ whole genome shotgun (WGS) entry which is preliminary data.</text>
</comment>
<protein>
    <recommendedName>
        <fullName evidence="1">NADH:flavin oxidoreductase/NADH oxidase N-terminal domain-containing protein</fullName>
    </recommendedName>
</protein>
<dbReference type="CDD" id="cd02933">
    <property type="entry name" value="OYE_like_FMN"/>
    <property type="match status" value="1"/>
</dbReference>
<dbReference type="GO" id="GO:0010181">
    <property type="term" value="F:FMN binding"/>
    <property type="evidence" value="ECO:0007669"/>
    <property type="project" value="InterPro"/>
</dbReference>
<evidence type="ECO:0000313" key="2">
    <source>
        <dbReference type="EMBL" id="KAF2865919.1"/>
    </source>
</evidence>
<dbReference type="Proteomes" id="UP000481861">
    <property type="component" value="Unassembled WGS sequence"/>
</dbReference>
<dbReference type="OrthoDB" id="276546at2759"/>
<sequence length="372" mass="40559">MSDSKLFKTLKLGNIQLEHRIAMAPLTRFRASDDHTPILPMVADYYAQRASVPGTLLISEATFISPQAGTYPNAPGIYSQSQIDAWKTVTAAVHAKRSYIFLQLWHLGRASDERANAAEHITTVSSSAVRLEEPYRAVPTPLSTADIERTVADYATAAQNAMAAGFDGVEIHGANGYLIDQFTQDTVNQRSDAYGGSIAKRNRFALEVVHAVVGAVGAARTGIRLSPFSTFAGMRMADPVPQFSDLIRKISAAAPHMAYMHLVESRISGNADIESFDKLDAFVDLFPGPVLLAGGYKPASAKRVVDEEYAAKDVVVVFGRYFIANPDLAFRVREGIELAPYERGTFYNAKSTEGYVDYAFSAEFERAQGANL</sequence>
<dbReference type="PANTHER" id="PTHR22893:SF91">
    <property type="entry name" value="NADPH DEHYDROGENASE 2-RELATED"/>
    <property type="match status" value="1"/>
</dbReference>
<dbReference type="InterPro" id="IPR013785">
    <property type="entry name" value="Aldolase_TIM"/>
</dbReference>